<proteinExistence type="predicted"/>
<dbReference type="EMBL" id="JAPFFM010000018">
    <property type="protein sequence ID" value="KAJ6691397.1"/>
    <property type="molecule type" value="Genomic_DNA"/>
</dbReference>
<protein>
    <submittedName>
        <fullName evidence="5">DNA REPAIR PROTEIN COMPLEMENTING XP-G CELLS-RELATED</fullName>
    </submittedName>
</protein>
<reference evidence="5" key="1">
    <citation type="submission" date="2022-11" db="EMBL/GenBank/DDBJ databases">
        <authorList>
            <person name="Hyden B.L."/>
            <person name="Feng K."/>
            <person name="Yates T."/>
            <person name="Jawdy S."/>
            <person name="Smart L.B."/>
            <person name="Muchero W."/>
        </authorList>
    </citation>
    <scope>NUCLEOTIDE SEQUENCE</scope>
    <source>
        <tissue evidence="5">Shoot tip</tissue>
    </source>
</reference>
<evidence type="ECO:0000259" key="4">
    <source>
        <dbReference type="SMART" id="SM00485"/>
    </source>
</evidence>
<comment type="subcellular location">
    <subcellularLocation>
        <location evidence="1">Nucleus</location>
    </subcellularLocation>
</comment>
<evidence type="ECO:0000256" key="2">
    <source>
        <dbReference type="ARBA" id="ARBA00023242"/>
    </source>
</evidence>
<evidence type="ECO:0000313" key="6">
    <source>
        <dbReference type="Proteomes" id="UP001151752"/>
    </source>
</evidence>
<feature type="region of interest" description="Disordered" evidence="3">
    <location>
        <begin position="162"/>
        <end position="201"/>
    </location>
</feature>
<dbReference type="GO" id="GO:0004520">
    <property type="term" value="F:DNA endonuclease activity"/>
    <property type="evidence" value="ECO:0007669"/>
    <property type="project" value="TreeGrafter"/>
</dbReference>
<dbReference type="InterPro" id="IPR006085">
    <property type="entry name" value="XPG_DNA_repair_N"/>
</dbReference>
<sequence length="201" mass="22170">MGVQWDLLASVGRRVAVETLADKKLAIDASIWLVQFIKAMRDDKGDGTERSSTLLLSADLLRENARAKIRKTDENLLLNQLKSMRLKELAKDLEKQNAANKKGKQTKILEENKRVPGKLDEMLAASIAAEECGSLNNNASTSVAVAAVEEGDSDGDEEMILFENQSEKHKNNTKGKEILSDHTDIEGSNMGRDHMAAESYN</sequence>
<name>A0A9Q0SVM4_9ROSI</name>
<dbReference type="SMART" id="SM00485">
    <property type="entry name" value="XPGN"/>
    <property type="match status" value="1"/>
</dbReference>
<dbReference type="InterPro" id="IPR029060">
    <property type="entry name" value="PIN-like_dom_sf"/>
</dbReference>
<dbReference type="Proteomes" id="UP001151752">
    <property type="component" value="Chromosome 17"/>
</dbReference>
<keyword evidence="2" id="KW-0539">Nucleus</keyword>
<accession>A0A9Q0SVM4</accession>
<dbReference type="PANTHER" id="PTHR16171:SF7">
    <property type="entry name" value="DNA REPAIR PROTEIN RAD2"/>
    <property type="match status" value="1"/>
</dbReference>
<dbReference type="GO" id="GO:0005634">
    <property type="term" value="C:nucleus"/>
    <property type="evidence" value="ECO:0007669"/>
    <property type="project" value="UniProtKB-SubCell"/>
</dbReference>
<keyword evidence="6" id="KW-1185">Reference proteome</keyword>
<evidence type="ECO:0000256" key="1">
    <source>
        <dbReference type="ARBA" id="ARBA00004123"/>
    </source>
</evidence>
<evidence type="ECO:0000313" key="5">
    <source>
        <dbReference type="EMBL" id="KAJ6691397.1"/>
    </source>
</evidence>
<dbReference type="GO" id="GO:0003697">
    <property type="term" value="F:single-stranded DNA binding"/>
    <property type="evidence" value="ECO:0007669"/>
    <property type="project" value="TreeGrafter"/>
</dbReference>
<organism evidence="5 6">
    <name type="scientific">Salix koriyanagi</name>
    <dbReference type="NCBI Taxonomy" id="2511006"/>
    <lineage>
        <taxon>Eukaryota</taxon>
        <taxon>Viridiplantae</taxon>
        <taxon>Streptophyta</taxon>
        <taxon>Embryophyta</taxon>
        <taxon>Tracheophyta</taxon>
        <taxon>Spermatophyta</taxon>
        <taxon>Magnoliopsida</taxon>
        <taxon>eudicotyledons</taxon>
        <taxon>Gunneridae</taxon>
        <taxon>Pentapetalae</taxon>
        <taxon>rosids</taxon>
        <taxon>fabids</taxon>
        <taxon>Malpighiales</taxon>
        <taxon>Salicaceae</taxon>
        <taxon>Saliceae</taxon>
        <taxon>Salix</taxon>
    </lineage>
</organism>
<feature type="compositionally biased region" description="Basic and acidic residues" evidence="3">
    <location>
        <begin position="165"/>
        <end position="201"/>
    </location>
</feature>
<dbReference type="PANTHER" id="PTHR16171">
    <property type="entry name" value="DNA REPAIR PROTEIN COMPLEMENTING XP-G CELLS-RELATED"/>
    <property type="match status" value="1"/>
</dbReference>
<dbReference type="SUPFAM" id="SSF88723">
    <property type="entry name" value="PIN domain-like"/>
    <property type="match status" value="1"/>
</dbReference>
<dbReference type="Pfam" id="PF00752">
    <property type="entry name" value="XPG_N"/>
    <property type="match status" value="1"/>
</dbReference>
<dbReference type="AlphaFoldDB" id="A0A9Q0SVM4"/>
<reference evidence="5" key="2">
    <citation type="journal article" date="2023" name="Int. J. Mol. Sci.">
        <title>De Novo Assembly and Annotation of 11 Diverse Shrub Willow (Salix) Genomes Reveals Novel Gene Organization in Sex-Linked Regions.</title>
        <authorList>
            <person name="Hyden B."/>
            <person name="Feng K."/>
            <person name="Yates T.B."/>
            <person name="Jawdy S."/>
            <person name="Cereghino C."/>
            <person name="Smart L.B."/>
            <person name="Muchero W."/>
        </authorList>
    </citation>
    <scope>NUCLEOTIDE SEQUENCE</scope>
    <source>
        <tissue evidence="5">Shoot tip</tissue>
    </source>
</reference>
<dbReference type="Gene3D" id="3.40.50.1010">
    <property type="entry name" value="5'-nuclease"/>
    <property type="match status" value="1"/>
</dbReference>
<comment type="caution">
    <text evidence="5">The sequence shown here is derived from an EMBL/GenBank/DDBJ whole genome shotgun (WGS) entry which is preliminary data.</text>
</comment>
<evidence type="ECO:0000256" key="3">
    <source>
        <dbReference type="SAM" id="MobiDB-lite"/>
    </source>
</evidence>
<feature type="domain" description="XPG N-terminal" evidence="4">
    <location>
        <begin position="1"/>
        <end position="99"/>
    </location>
</feature>
<gene>
    <name evidence="5" type="ORF">OIU74_015990</name>
</gene>